<dbReference type="PROSITE" id="PS50878">
    <property type="entry name" value="RT_POL"/>
    <property type="match status" value="1"/>
</dbReference>
<organism evidence="3 4">
    <name type="scientific">Cyprinus carpio carpio</name>
    <dbReference type="NCBI Taxonomy" id="630221"/>
    <lineage>
        <taxon>Eukaryota</taxon>
        <taxon>Metazoa</taxon>
        <taxon>Chordata</taxon>
        <taxon>Craniata</taxon>
        <taxon>Vertebrata</taxon>
        <taxon>Euteleostomi</taxon>
        <taxon>Actinopterygii</taxon>
        <taxon>Neopterygii</taxon>
        <taxon>Teleostei</taxon>
        <taxon>Ostariophysi</taxon>
        <taxon>Cypriniformes</taxon>
        <taxon>Cyprinidae</taxon>
        <taxon>Cyprininae</taxon>
        <taxon>Cyprinus</taxon>
    </lineage>
</organism>
<dbReference type="Ensembl" id="ENSCCRT00000111842.1">
    <property type="protein sequence ID" value="ENSCCRP00000164171.1"/>
    <property type="gene ID" value="ENSCCRG00000059264.1"/>
</dbReference>
<keyword evidence="1" id="KW-1133">Transmembrane helix</keyword>
<dbReference type="Pfam" id="PF13966">
    <property type="entry name" value="zf-RVT"/>
    <property type="match status" value="1"/>
</dbReference>
<dbReference type="InterPro" id="IPR043502">
    <property type="entry name" value="DNA/RNA_pol_sf"/>
</dbReference>
<proteinExistence type="predicted"/>
<name>A0A9J8CDF1_CYPCA</name>
<dbReference type="Proteomes" id="UP001108240">
    <property type="component" value="Unplaced"/>
</dbReference>
<dbReference type="Pfam" id="PF00078">
    <property type="entry name" value="RVT_1"/>
    <property type="match status" value="1"/>
</dbReference>
<dbReference type="SUPFAM" id="SSF56219">
    <property type="entry name" value="DNase I-like"/>
    <property type="match status" value="1"/>
</dbReference>
<dbReference type="GO" id="GO:0003824">
    <property type="term" value="F:catalytic activity"/>
    <property type="evidence" value="ECO:0007669"/>
    <property type="project" value="InterPro"/>
</dbReference>
<dbReference type="Pfam" id="PF03372">
    <property type="entry name" value="Exo_endo_phos"/>
    <property type="match status" value="1"/>
</dbReference>
<keyword evidence="1" id="KW-0472">Membrane</keyword>
<dbReference type="PANTHER" id="PTHR31635">
    <property type="entry name" value="REVERSE TRANSCRIPTASE DOMAIN-CONTAINING PROTEIN-RELATED"/>
    <property type="match status" value="1"/>
</dbReference>
<dbReference type="GeneTree" id="ENSGT00940000163737"/>
<reference evidence="3" key="1">
    <citation type="submission" date="2025-08" db="UniProtKB">
        <authorList>
            <consortium name="Ensembl"/>
        </authorList>
    </citation>
    <scope>IDENTIFICATION</scope>
</reference>
<dbReference type="CDD" id="cd09076">
    <property type="entry name" value="L1-EN"/>
    <property type="match status" value="1"/>
</dbReference>
<dbReference type="InterPro" id="IPR000477">
    <property type="entry name" value="RT_dom"/>
</dbReference>
<reference evidence="3" key="2">
    <citation type="submission" date="2025-09" db="UniProtKB">
        <authorList>
            <consortium name="Ensembl"/>
        </authorList>
    </citation>
    <scope>IDENTIFICATION</scope>
</reference>
<dbReference type="SUPFAM" id="SSF56672">
    <property type="entry name" value="DNA/RNA polymerases"/>
    <property type="match status" value="1"/>
</dbReference>
<keyword evidence="4" id="KW-1185">Reference proteome</keyword>
<dbReference type="Gene3D" id="3.60.10.10">
    <property type="entry name" value="Endonuclease/exonuclease/phosphatase"/>
    <property type="match status" value="1"/>
</dbReference>
<dbReference type="AlphaFoldDB" id="A0A9J8CDF1"/>
<evidence type="ECO:0000259" key="2">
    <source>
        <dbReference type="PROSITE" id="PS50878"/>
    </source>
</evidence>
<evidence type="ECO:0000313" key="3">
    <source>
        <dbReference type="Ensembl" id="ENSCCRP00000164171.1"/>
    </source>
</evidence>
<feature type="transmembrane region" description="Helical" evidence="1">
    <location>
        <begin position="91"/>
        <end position="111"/>
    </location>
</feature>
<protein>
    <recommendedName>
        <fullName evidence="2">Reverse transcriptase domain-containing protein</fullName>
    </recommendedName>
</protein>
<accession>A0A9J8CDF1</accession>
<dbReference type="InterPro" id="IPR005135">
    <property type="entry name" value="Endo/exonuclease/phosphatase"/>
</dbReference>
<feature type="domain" description="Reverse transcriptase" evidence="2">
    <location>
        <begin position="500"/>
        <end position="766"/>
    </location>
</feature>
<dbReference type="CDD" id="cd01650">
    <property type="entry name" value="RT_nLTR_like"/>
    <property type="match status" value="1"/>
</dbReference>
<keyword evidence="1" id="KW-0812">Transmembrane</keyword>
<sequence length="1249" mass="144339">MSVSIVSLNARGLRDNVKRKALFLYAKSFKTDFCFFQESHSVSNDISFWKNQWGNQVWMAHGSEHSAGVMIVKNHFAGSVLQSYIDPLGHFLILVICINNIFVLLVNIYGYNTSRENDLLLDEIGDKILLWFNKFPDAVICIGGDFNITPDNNLDRFPPRQSTSPNLKLKMFMEKLDLVDIWREKFPNTKSYTWGNKSRSRLSRLDYWLVPYSFKDYNVSVSILPSPLTDHHTILLSTPLSTGHSNINSRASYWKMNSSLLKHDELKKRISFLIRYYWVKASSEKKFSLNWDLLKYEVGMSIRHFSSILAKQRRDEEEKVISKIITLQSKIQESLSETDLTELTELQSKLDNIYKYKAEGSYVRSRRKWLEQGEQSSAYFFRMEKHNSRNLSISSLQINGILTDNSKDIASFCSNFYSKLYKSNYCKDSASLFFQSLKEVKSISKDEQLACDKTITISEVIEGIEGLKNNKSPGTDGLTAEFYKNFAEELAPFLLKMFLESIQSETLPSSLTQGLLTLIPKPKKDTTLIDNWRPVCLLNNDYKILAWALAKRLKCVLSSVIDETQSGFMPKRHIANNIRLVLDLLDYSELVVDDSLILFLDFYKAFDSLEHEFIFLALQKLGFGDPFCKFIRTLYNNANCSINLKSGTSPRFQLSRGVRQGCPVSPYLFLVAAQLLSSFLLSTHLQGITIANKHILISQLADDTTLFLKDELQIPIAIQHIKVFSKASGLNLNLNKCELLAIKTCPSLSLYGIPVKSQVTYLGISICKDDKVRCRLNFDPVVGKAKRKFNSWLQRDLSLRGRTLIAKAEGISRMTYPALSLYVDKAACADIDRMLFDFLWKHKRHYIKKSVVINNYECGGLNFLDFASLNNTFKINWLKQYLINPDSFWNTLPSLVFSKVGGLPFLLLCNYNITKLPLKLSNFHKQALLAWHLIYKHNFSPHRYFIWNNCDIIYKNKSLFFPNWVKNNLILVSQLINTDGYLYSYSEFLNKYNIPVTPREFAIVMDAIPYGAITLLRDSARSQISLSVAHPFDTTIGNICFLSNSCSRNKKIRQLFQNEIVSLPYIVSYWNGQFVDIPWKKVWTLSSKYLITNKVKDVSYKLLHLFYPVKLYLKKMFPDIDTLCSFCGAEHESISHLFWECTYTSLFWKNFCIFVHTFSSQSFSLLYKDVLFGQHNFDKNVKDQYYLINLFIFLAKFFIHKCKFQDAKPYFFIFYKELKSYLDTLSTSSNSKALKTVSLCHLHNILLTI</sequence>
<dbReference type="InterPro" id="IPR026960">
    <property type="entry name" value="RVT-Znf"/>
</dbReference>
<evidence type="ECO:0000313" key="4">
    <source>
        <dbReference type="Proteomes" id="UP001108240"/>
    </source>
</evidence>
<dbReference type="PANTHER" id="PTHR31635:SF196">
    <property type="entry name" value="REVERSE TRANSCRIPTASE DOMAIN-CONTAINING PROTEIN-RELATED"/>
    <property type="match status" value="1"/>
</dbReference>
<dbReference type="InterPro" id="IPR036691">
    <property type="entry name" value="Endo/exonu/phosph_ase_sf"/>
</dbReference>
<evidence type="ECO:0000256" key="1">
    <source>
        <dbReference type="SAM" id="Phobius"/>
    </source>
</evidence>